<dbReference type="EMBL" id="DROK01000029">
    <property type="protein sequence ID" value="HHI96395.1"/>
    <property type="molecule type" value="Genomic_DNA"/>
</dbReference>
<gene>
    <name evidence="1" type="ORF">ENJ96_00915</name>
</gene>
<organism evidence="1">
    <name type="scientific">Thermodesulfatator atlanticus</name>
    <dbReference type="NCBI Taxonomy" id="501497"/>
    <lineage>
        <taxon>Bacteria</taxon>
        <taxon>Pseudomonadati</taxon>
        <taxon>Thermodesulfobacteriota</taxon>
        <taxon>Thermodesulfobacteria</taxon>
        <taxon>Thermodesulfobacteriales</taxon>
        <taxon>Thermodesulfatatoraceae</taxon>
        <taxon>Thermodesulfatator</taxon>
    </lineage>
</organism>
<evidence type="ECO:0008006" key="2">
    <source>
        <dbReference type="Google" id="ProtNLM"/>
    </source>
</evidence>
<protein>
    <recommendedName>
        <fullName evidence="2">DUF4412 domain-containing protein</fullName>
    </recommendedName>
</protein>
<proteinExistence type="predicted"/>
<dbReference type="Proteomes" id="UP000886101">
    <property type="component" value="Unassembled WGS sequence"/>
</dbReference>
<name>A0A7V5NYA3_9BACT</name>
<dbReference type="AlphaFoldDB" id="A0A7V5NYA3"/>
<comment type="caution">
    <text evidence="1">The sequence shown here is derived from an EMBL/GenBank/DDBJ whole genome shotgun (WGS) entry which is preliminary data.</text>
</comment>
<reference evidence="1" key="1">
    <citation type="journal article" date="2020" name="mSystems">
        <title>Genome- and Community-Level Interaction Insights into Carbon Utilization and Element Cycling Functions of Hydrothermarchaeota in Hydrothermal Sediment.</title>
        <authorList>
            <person name="Zhou Z."/>
            <person name="Liu Y."/>
            <person name="Xu W."/>
            <person name="Pan J."/>
            <person name="Luo Z.H."/>
            <person name="Li M."/>
        </authorList>
    </citation>
    <scope>NUCLEOTIDE SEQUENCE [LARGE SCALE GENOMIC DNA]</scope>
    <source>
        <strain evidence="1">HyVt-533</strain>
    </source>
</reference>
<sequence length="209" mass="23706">MWSKSPKILLVVIAFLLANAVTLKASSFGLFQKRNQEGYRIKYLITIAENRNQETFYLVYYRLGDKMRTDVLENGNTHRIYYLGDKSYSCALSDEGWRCFGAQGHTAYLDTFKEIGGSSALARVGTRKVAGQKTACYRPRGTAEEVEFCLNQEGLPLYLRQTAPNSTFEMKAVDYSLKVSPKDFELPAQPVLMEDLLKRFKQMGIPGLK</sequence>
<evidence type="ECO:0000313" key="1">
    <source>
        <dbReference type="EMBL" id="HHI96395.1"/>
    </source>
</evidence>
<accession>A0A7V5NYA3</accession>